<organism evidence="4 5">
    <name type="scientific">Streptomyces goshikiensis</name>
    <dbReference type="NCBI Taxonomy" id="1942"/>
    <lineage>
        <taxon>Bacteria</taxon>
        <taxon>Bacillati</taxon>
        <taxon>Actinomycetota</taxon>
        <taxon>Actinomycetes</taxon>
        <taxon>Kitasatosporales</taxon>
        <taxon>Streptomycetaceae</taxon>
        <taxon>Streptomyces</taxon>
    </lineage>
</organism>
<keyword evidence="5" id="KW-1185">Reference proteome</keyword>
<evidence type="ECO:0000259" key="3">
    <source>
        <dbReference type="Pfam" id="PF00296"/>
    </source>
</evidence>
<dbReference type="PANTHER" id="PTHR30137:SF6">
    <property type="entry name" value="LUCIFERASE-LIKE MONOOXYGENASE"/>
    <property type="match status" value="1"/>
</dbReference>
<dbReference type="SUPFAM" id="SSF51679">
    <property type="entry name" value="Bacterial luciferase-like"/>
    <property type="match status" value="1"/>
</dbReference>
<dbReference type="EMBL" id="CP108057">
    <property type="protein sequence ID" value="WUO45462.1"/>
    <property type="molecule type" value="Genomic_DNA"/>
</dbReference>
<name>A0ABZ1RFA0_9ACTN</name>
<dbReference type="RefSeq" id="WP_328775481.1">
    <property type="nucleotide sequence ID" value="NZ_CP108057.1"/>
</dbReference>
<sequence length="355" mass="37264">MFREISVLDRSRTREGHPASGALRDTVELARAADRLGYRRFWVSEHHSVPGVAGSAPTVLAAAVAGATGRIRVGTGGVMLPNHQPLVVAEQFGVLEALFPGRIDMGLGRSVGFTGGIRRALGRDTADADAFEEQLAELLGWIDGTQRAHPEVHARPAEGLRIPAFVLATGEGAGIAARAGLPLVVGDLRARDRVVEIIEGYRAAFRPSARGAEPYVVVSGTVAVAATAEEARRILVPEAWALAYSRTRGSFPPLRPAGEVEALAMTAKERELYEGALAGHVFGTEEQVAAELERVRAATGADELLVTTSTYDRTALLDSFGRLARLAGLARTTAPATASATPPAGPLAAAPRPAP</sequence>
<evidence type="ECO:0000313" key="4">
    <source>
        <dbReference type="EMBL" id="WUO45462.1"/>
    </source>
</evidence>
<dbReference type="Pfam" id="PF00296">
    <property type="entry name" value="Bac_luciferase"/>
    <property type="match status" value="1"/>
</dbReference>
<comment type="similarity">
    <text evidence="1">To bacterial alkanal monooxygenase alpha and beta chains.</text>
</comment>
<reference evidence="4" key="1">
    <citation type="submission" date="2022-10" db="EMBL/GenBank/DDBJ databases">
        <title>The complete genomes of actinobacterial strains from the NBC collection.</title>
        <authorList>
            <person name="Joergensen T.S."/>
            <person name="Alvarez Arevalo M."/>
            <person name="Sterndorff E.B."/>
            <person name="Faurdal D."/>
            <person name="Vuksanovic O."/>
            <person name="Mourched A.-S."/>
            <person name="Charusanti P."/>
            <person name="Shaw S."/>
            <person name="Blin K."/>
            <person name="Weber T."/>
        </authorList>
    </citation>
    <scope>NUCLEOTIDE SEQUENCE</scope>
    <source>
        <strain evidence="4">NBC_00283</strain>
    </source>
</reference>
<evidence type="ECO:0000256" key="2">
    <source>
        <dbReference type="SAM" id="MobiDB-lite"/>
    </source>
</evidence>
<dbReference type="Gene3D" id="3.20.20.30">
    <property type="entry name" value="Luciferase-like domain"/>
    <property type="match status" value="1"/>
</dbReference>
<dbReference type="InterPro" id="IPR036661">
    <property type="entry name" value="Luciferase-like_sf"/>
</dbReference>
<dbReference type="PANTHER" id="PTHR30137">
    <property type="entry name" value="LUCIFERASE-LIKE MONOOXYGENASE"/>
    <property type="match status" value="1"/>
</dbReference>
<gene>
    <name evidence="4" type="ORF">OHU17_06230</name>
</gene>
<evidence type="ECO:0000313" key="5">
    <source>
        <dbReference type="Proteomes" id="UP001432075"/>
    </source>
</evidence>
<accession>A0ABZ1RFA0</accession>
<dbReference type="Proteomes" id="UP001432075">
    <property type="component" value="Chromosome"/>
</dbReference>
<dbReference type="InterPro" id="IPR050766">
    <property type="entry name" value="Bact_Lucif_Oxidored"/>
</dbReference>
<dbReference type="InterPro" id="IPR011251">
    <property type="entry name" value="Luciferase-like_dom"/>
</dbReference>
<proteinExistence type="predicted"/>
<dbReference type="InterPro" id="IPR019949">
    <property type="entry name" value="CmoO-like"/>
</dbReference>
<protein>
    <submittedName>
        <fullName evidence="4">LLM class flavin-dependent oxidoreductase</fullName>
    </submittedName>
</protein>
<dbReference type="NCBIfam" id="TIGR03558">
    <property type="entry name" value="oxido_grp_1"/>
    <property type="match status" value="1"/>
</dbReference>
<evidence type="ECO:0000256" key="1">
    <source>
        <dbReference type="ARBA" id="ARBA00007789"/>
    </source>
</evidence>
<feature type="domain" description="Luciferase-like" evidence="3">
    <location>
        <begin position="6"/>
        <end position="302"/>
    </location>
</feature>
<feature type="region of interest" description="Disordered" evidence="2">
    <location>
        <begin position="333"/>
        <end position="355"/>
    </location>
</feature>